<accession>A0A2K3KR80</accession>
<organism evidence="1 2">
    <name type="scientific">Trifolium pratense</name>
    <name type="common">Red clover</name>
    <dbReference type="NCBI Taxonomy" id="57577"/>
    <lineage>
        <taxon>Eukaryota</taxon>
        <taxon>Viridiplantae</taxon>
        <taxon>Streptophyta</taxon>
        <taxon>Embryophyta</taxon>
        <taxon>Tracheophyta</taxon>
        <taxon>Spermatophyta</taxon>
        <taxon>Magnoliopsida</taxon>
        <taxon>eudicotyledons</taxon>
        <taxon>Gunneridae</taxon>
        <taxon>Pentapetalae</taxon>
        <taxon>rosids</taxon>
        <taxon>fabids</taxon>
        <taxon>Fabales</taxon>
        <taxon>Fabaceae</taxon>
        <taxon>Papilionoideae</taxon>
        <taxon>50 kb inversion clade</taxon>
        <taxon>NPAAA clade</taxon>
        <taxon>Hologalegina</taxon>
        <taxon>IRL clade</taxon>
        <taxon>Trifolieae</taxon>
        <taxon>Trifolium</taxon>
    </lineage>
</organism>
<protein>
    <submittedName>
        <fullName evidence="1">Uncharacterized protein</fullName>
    </submittedName>
</protein>
<reference evidence="1 2" key="2">
    <citation type="journal article" date="2017" name="Front. Plant Sci.">
        <title>Gene Classification and Mining of Molecular Markers Useful in Red Clover (Trifolium pratense) Breeding.</title>
        <authorList>
            <person name="Istvanek J."/>
            <person name="Dluhosova J."/>
            <person name="Dluhos P."/>
            <person name="Patkova L."/>
            <person name="Nedelnik J."/>
            <person name="Repkova J."/>
        </authorList>
    </citation>
    <scope>NUCLEOTIDE SEQUENCE [LARGE SCALE GENOMIC DNA]</scope>
    <source>
        <strain evidence="2">cv. Tatra</strain>
        <tissue evidence="1">Young leaves</tissue>
    </source>
</reference>
<name>A0A2K3KR80_TRIPR</name>
<evidence type="ECO:0000313" key="1">
    <source>
        <dbReference type="EMBL" id="PNX68789.1"/>
    </source>
</evidence>
<sequence length="32" mass="3743">MHDKPSSDIRKAEVFKARLKEFPVNIIKGFLK</sequence>
<dbReference type="EMBL" id="ASHM01234380">
    <property type="protein sequence ID" value="PNX68789.1"/>
    <property type="molecule type" value="Genomic_DNA"/>
</dbReference>
<feature type="non-terminal residue" evidence="1">
    <location>
        <position position="32"/>
    </location>
</feature>
<evidence type="ECO:0000313" key="2">
    <source>
        <dbReference type="Proteomes" id="UP000236291"/>
    </source>
</evidence>
<reference evidence="1 2" key="1">
    <citation type="journal article" date="2014" name="Am. J. Bot.">
        <title>Genome assembly and annotation for red clover (Trifolium pratense; Fabaceae).</title>
        <authorList>
            <person name="Istvanek J."/>
            <person name="Jaros M."/>
            <person name="Krenek A."/>
            <person name="Repkova J."/>
        </authorList>
    </citation>
    <scope>NUCLEOTIDE SEQUENCE [LARGE SCALE GENOMIC DNA]</scope>
    <source>
        <strain evidence="2">cv. Tatra</strain>
        <tissue evidence="1">Young leaves</tissue>
    </source>
</reference>
<dbReference type="AlphaFoldDB" id="A0A2K3KR80"/>
<dbReference type="Proteomes" id="UP000236291">
    <property type="component" value="Unassembled WGS sequence"/>
</dbReference>
<proteinExistence type="predicted"/>
<gene>
    <name evidence="1" type="ORF">L195_g064139</name>
</gene>
<comment type="caution">
    <text evidence="1">The sequence shown here is derived from an EMBL/GenBank/DDBJ whole genome shotgun (WGS) entry which is preliminary data.</text>
</comment>